<evidence type="ECO:0000313" key="2">
    <source>
        <dbReference type="EMBL" id="EGF52862.1"/>
    </source>
</evidence>
<protein>
    <submittedName>
        <fullName evidence="2">Conserved domain protein</fullName>
    </submittedName>
</protein>
<dbReference type="Gene3D" id="2.40.160.10">
    <property type="entry name" value="Porin"/>
    <property type="match status" value="1"/>
</dbReference>
<proteinExistence type="predicted"/>
<sequence>MMIGYQLKKWWPAVMLAAISLQPAVAQESEKAFSGKPVLTLFSNYKAGLGHKNENSGFNLDRAFVGYEGFFAKGFSAKILMNVETVADENGNTKFNGYLKNAQIDWKGNGFFVSAGLVNLKQFSEQENFWGHRYIFKSFQEEYGIVFCEDIGIVAGYEFSPLISADLALTNGEGRKFKNMDNKYKYGAGITLEPAKGFMFRIYGDIYNTPEYLKTDAGVQKDQYSVAAFAGYSNSRFSLGAEYNRAFNYKFSSGTDVNGYSVYTTVNIARKMHLFGRFDLLDAAGAKIGNVIEGHTIIGGFEYSPIRQVRISPNYQSWKARNGRRENYLLLSVECKI</sequence>
<evidence type="ECO:0000313" key="3">
    <source>
        <dbReference type="Proteomes" id="UP000010321"/>
    </source>
</evidence>
<organism evidence="2 3">
    <name type="scientific">Bacteroides clarus YIT 12056</name>
    <dbReference type="NCBI Taxonomy" id="762984"/>
    <lineage>
        <taxon>Bacteria</taxon>
        <taxon>Pseudomonadati</taxon>
        <taxon>Bacteroidota</taxon>
        <taxon>Bacteroidia</taxon>
        <taxon>Bacteroidales</taxon>
        <taxon>Bacteroidaceae</taxon>
        <taxon>Bacteroides</taxon>
    </lineage>
</organism>
<reference evidence="2 3" key="1">
    <citation type="submission" date="2011-02" db="EMBL/GenBank/DDBJ databases">
        <authorList>
            <person name="Weinstock G."/>
            <person name="Sodergren E."/>
            <person name="Clifton S."/>
            <person name="Fulton L."/>
            <person name="Fulton B."/>
            <person name="Courtney L."/>
            <person name="Fronick C."/>
            <person name="Harrison M."/>
            <person name="Strong C."/>
            <person name="Farmer C."/>
            <person name="Delahaunty K."/>
            <person name="Markovic C."/>
            <person name="Hall O."/>
            <person name="Minx P."/>
            <person name="Tomlinson C."/>
            <person name="Mitreva M."/>
            <person name="Hou S."/>
            <person name="Chen J."/>
            <person name="Wollam A."/>
            <person name="Pepin K.H."/>
            <person name="Johnson M."/>
            <person name="Bhonagiri V."/>
            <person name="Zhang X."/>
            <person name="Suruliraj S."/>
            <person name="Warren W."/>
            <person name="Chinwalla A."/>
            <person name="Mardis E.R."/>
            <person name="Wilson R.K."/>
        </authorList>
    </citation>
    <scope>NUCLEOTIDE SEQUENCE [LARGE SCALE GENOMIC DNA]</scope>
    <source>
        <strain evidence="2 3">YIT 12056</strain>
    </source>
</reference>
<keyword evidence="1" id="KW-0732">Signal</keyword>
<dbReference type="SUPFAM" id="SSF56935">
    <property type="entry name" value="Porins"/>
    <property type="match status" value="1"/>
</dbReference>
<name>A0ABP2KTF2_9BACE</name>
<accession>A0ABP2KTF2</accession>
<comment type="caution">
    <text evidence="2">The sequence shown here is derived from an EMBL/GenBank/DDBJ whole genome shotgun (WGS) entry which is preliminary data.</text>
</comment>
<dbReference type="RefSeq" id="WP_009121360.1">
    <property type="nucleotide sequence ID" value="NZ_FQWK01000003.1"/>
</dbReference>
<evidence type="ECO:0000256" key="1">
    <source>
        <dbReference type="SAM" id="SignalP"/>
    </source>
</evidence>
<keyword evidence="3" id="KW-1185">Reference proteome</keyword>
<gene>
    <name evidence="2" type="ORF">HMPREF9445_01190</name>
</gene>
<dbReference type="EMBL" id="AFBM01000010">
    <property type="protein sequence ID" value="EGF52862.1"/>
    <property type="molecule type" value="Genomic_DNA"/>
</dbReference>
<dbReference type="InterPro" id="IPR023614">
    <property type="entry name" value="Porin_dom_sf"/>
</dbReference>
<feature type="chain" id="PRO_5045827121" evidence="1">
    <location>
        <begin position="27"/>
        <end position="337"/>
    </location>
</feature>
<feature type="signal peptide" evidence="1">
    <location>
        <begin position="1"/>
        <end position="26"/>
    </location>
</feature>
<dbReference type="Proteomes" id="UP000010321">
    <property type="component" value="Unassembled WGS sequence"/>
</dbReference>